<feature type="compositionally biased region" description="Pro residues" evidence="1">
    <location>
        <begin position="74"/>
        <end position="83"/>
    </location>
</feature>
<dbReference type="PRINTS" id="PR01217">
    <property type="entry name" value="PRICHEXTENSN"/>
</dbReference>
<feature type="domain" description="Protein masquerade clip-domain" evidence="3">
    <location>
        <begin position="169"/>
        <end position="200"/>
    </location>
</feature>
<feature type="region of interest" description="Disordered" evidence="1">
    <location>
        <begin position="39"/>
        <end position="98"/>
    </location>
</feature>
<dbReference type="EMBL" id="LNIX01000004">
    <property type="protein sequence ID" value="OXA55558.1"/>
    <property type="molecule type" value="Genomic_DNA"/>
</dbReference>
<feature type="compositionally biased region" description="Pro residues" evidence="1">
    <location>
        <begin position="303"/>
        <end position="349"/>
    </location>
</feature>
<feature type="region of interest" description="Disordered" evidence="1">
    <location>
        <begin position="133"/>
        <end position="161"/>
    </location>
</feature>
<reference evidence="4 5" key="1">
    <citation type="submission" date="2015-12" db="EMBL/GenBank/DDBJ databases">
        <title>The genome of Folsomia candida.</title>
        <authorList>
            <person name="Faddeeva A."/>
            <person name="Derks M.F."/>
            <person name="Anvar Y."/>
            <person name="Smit S."/>
            <person name="Van Straalen N."/>
            <person name="Roelofs D."/>
        </authorList>
    </citation>
    <scope>NUCLEOTIDE SEQUENCE [LARGE SCALE GENOMIC DNA]</scope>
    <source>
        <strain evidence="4 5">VU population</strain>
        <tissue evidence="4">Whole body</tissue>
    </source>
</reference>
<dbReference type="OrthoDB" id="6437225at2759"/>
<accession>A0A226EE83</accession>
<comment type="caution">
    <text evidence="4">The sequence shown here is derived from an EMBL/GenBank/DDBJ whole genome shotgun (WGS) entry which is preliminary data.</text>
</comment>
<evidence type="ECO:0000256" key="1">
    <source>
        <dbReference type="SAM" id="MobiDB-lite"/>
    </source>
</evidence>
<keyword evidence="5" id="KW-1185">Reference proteome</keyword>
<evidence type="ECO:0000256" key="2">
    <source>
        <dbReference type="SAM" id="SignalP"/>
    </source>
</evidence>
<feature type="compositionally biased region" description="Basic and acidic residues" evidence="1">
    <location>
        <begin position="133"/>
        <end position="145"/>
    </location>
</feature>
<dbReference type="Proteomes" id="UP000198287">
    <property type="component" value="Unassembled WGS sequence"/>
</dbReference>
<dbReference type="InterPro" id="IPR040479">
    <property type="entry name" value="CLIP_SPH_mas"/>
</dbReference>
<feature type="compositionally biased region" description="Pro residues" evidence="1">
    <location>
        <begin position="278"/>
        <end position="294"/>
    </location>
</feature>
<feature type="compositionally biased region" description="Pro residues" evidence="1">
    <location>
        <begin position="357"/>
        <end position="368"/>
    </location>
</feature>
<feature type="domain" description="Protein masquerade clip-domain" evidence="3">
    <location>
        <begin position="98"/>
        <end position="129"/>
    </location>
</feature>
<dbReference type="AlphaFoldDB" id="A0A226EE83"/>
<feature type="chain" id="PRO_5013189161" description="Protein masquerade clip-domain domain-containing protein" evidence="2">
    <location>
        <begin position="19"/>
        <end position="425"/>
    </location>
</feature>
<evidence type="ECO:0000313" key="4">
    <source>
        <dbReference type="EMBL" id="OXA55558.1"/>
    </source>
</evidence>
<dbReference type="OMA" id="GRDTHRQ"/>
<name>A0A226EE83_FOLCA</name>
<dbReference type="STRING" id="158441.A0A226EE83"/>
<feature type="domain" description="Protein masquerade clip-domain" evidence="3">
    <location>
        <begin position="220"/>
        <end position="253"/>
    </location>
</feature>
<feature type="compositionally biased region" description="Pro residues" evidence="1">
    <location>
        <begin position="389"/>
        <end position="401"/>
    </location>
</feature>
<organism evidence="4 5">
    <name type="scientific">Folsomia candida</name>
    <name type="common">Springtail</name>
    <dbReference type="NCBI Taxonomy" id="158441"/>
    <lineage>
        <taxon>Eukaryota</taxon>
        <taxon>Metazoa</taxon>
        <taxon>Ecdysozoa</taxon>
        <taxon>Arthropoda</taxon>
        <taxon>Hexapoda</taxon>
        <taxon>Collembola</taxon>
        <taxon>Entomobryomorpha</taxon>
        <taxon>Isotomoidea</taxon>
        <taxon>Isotomidae</taxon>
        <taxon>Proisotominae</taxon>
        <taxon>Folsomia</taxon>
    </lineage>
</organism>
<sequence length="425" mass="46181">MWKKYILVFNLVMIFVNSMETGNKSDLINQQVGVEKNFKGSAPQGEEAEEEEEDEGPSFGGLLNGLLESFSNPKPHPPSPHPPQNSTTPQKPHPPQNPCPGRCVSPLASVFMCDKTTELFSCQGNQVCCHDDPPTAHPSDTKKITPSEILDDDDEEEEEQESVESVKLCDGVCIGKELAGEVCEEVREDGGACPKGSVCCGRSLNSTMATGTPTEKIKKKCEGTCRSMIFGLFLCDEIDSEAECGESHQACCVMKERPQQARPPQGVGHPQGAHPQNRPHPPQGARPTTQPHPQPQESEEDSPPPTQPRPPPSAPQSPSHPPPRPHQPHPQQPHPPPPPNPPHPHPPCATPTASPWQPSPTAAPPSPEPAGSTRAAVVTICSPSSAPLPRQPPPRPRPPPQNRITTPWKRPRRRWLPWKRVLGSV</sequence>
<gene>
    <name evidence="4" type="ORF">Fcan01_09709</name>
</gene>
<feature type="region of interest" description="Disordered" evidence="1">
    <location>
        <begin position="260"/>
        <end position="410"/>
    </location>
</feature>
<evidence type="ECO:0000259" key="3">
    <source>
        <dbReference type="Pfam" id="PF18398"/>
    </source>
</evidence>
<dbReference type="Pfam" id="PF18398">
    <property type="entry name" value="CLIP_SPH_mas"/>
    <property type="match status" value="3"/>
</dbReference>
<feature type="signal peptide" evidence="2">
    <location>
        <begin position="1"/>
        <end position="18"/>
    </location>
</feature>
<proteinExistence type="predicted"/>
<feature type="compositionally biased region" description="Acidic residues" evidence="1">
    <location>
        <begin position="149"/>
        <end position="161"/>
    </location>
</feature>
<keyword evidence="2" id="KW-0732">Signal</keyword>
<protein>
    <recommendedName>
        <fullName evidence="3">Protein masquerade clip-domain domain-containing protein</fullName>
    </recommendedName>
</protein>
<feature type="compositionally biased region" description="Acidic residues" evidence="1">
    <location>
        <begin position="46"/>
        <end position="56"/>
    </location>
</feature>
<evidence type="ECO:0000313" key="5">
    <source>
        <dbReference type="Proteomes" id="UP000198287"/>
    </source>
</evidence>